<gene>
    <name evidence="3" type="primary">pabA</name>
    <name evidence="3" type="ORF">EIM92_04330</name>
</gene>
<accession>A0A3Q8S9H3</accession>
<dbReference type="InterPro" id="IPR017926">
    <property type="entry name" value="GATASE"/>
</dbReference>
<reference evidence="3 4" key="1">
    <citation type="submission" date="2018-11" db="EMBL/GenBank/DDBJ databases">
        <title>Genome sequencing of Paenibacillus lentus DSM25539(T).</title>
        <authorList>
            <person name="Kook J.-K."/>
            <person name="Park S.-N."/>
            <person name="Lim Y.K."/>
        </authorList>
    </citation>
    <scope>NUCLEOTIDE SEQUENCE [LARGE SCALE GENOMIC DNA]</scope>
    <source>
        <strain evidence="3 4">DSM 25539</strain>
    </source>
</reference>
<dbReference type="AlphaFoldDB" id="A0A3Q8S9H3"/>
<dbReference type="PROSITE" id="PS51273">
    <property type="entry name" value="GATASE_TYPE_1"/>
    <property type="match status" value="1"/>
</dbReference>
<dbReference type="KEGG" id="plen:EIM92_04330"/>
<dbReference type="PANTHER" id="PTHR43418:SF4">
    <property type="entry name" value="MULTIFUNCTIONAL TRYPTOPHAN BIOSYNTHESIS PROTEIN"/>
    <property type="match status" value="1"/>
</dbReference>
<dbReference type="GO" id="GO:0000162">
    <property type="term" value="P:L-tryptophan biosynthetic process"/>
    <property type="evidence" value="ECO:0007669"/>
    <property type="project" value="TreeGrafter"/>
</dbReference>
<dbReference type="Pfam" id="PF00117">
    <property type="entry name" value="GATase"/>
    <property type="match status" value="1"/>
</dbReference>
<dbReference type="NCBIfam" id="NF005799">
    <property type="entry name" value="PRK07649.1"/>
    <property type="match status" value="1"/>
</dbReference>
<evidence type="ECO:0000259" key="2">
    <source>
        <dbReference type="Pfam" id="PF00117"/>
    </source>
</evidence>
<evidence type="ECO:0000313" key="4">
    <source>
        <dbReference type="Proteomes" id="UP000273145"/>
    </source>
</evidence>
<dbReference type="CDD" id="cd01743">
    <property type="entry name" value="GATase1_Anthranilate_Synthase"/>
    <property type="match status" value="1"/>
</dbReference>
<keyword evidence="4" id="KW-1185">Reference proteome</keyword>
<dbReference type="InterPro" id="IPR029062">
    <property type="entry name" value="Class_I_gatase-like"/>
</dbReference>
<dbReference type="Proteomes" id="UP000273145">
    <property type="component" value="Chromosome"/>
</dbReference>
<proteinExistence type="predicted"/>
<evidence type="ECO:0000313" key="3">
    <source>
        <dbReference type="EMBL" id="AZK45515.1"/>
    </source>
</evidence>
<dbReference type="InterPro" id="IPR006221">
    <property type="entry name" value="TrpG/PapA_dom"/>
</dbReference>
<dbReference type="InterPro" id="IPR050472">
    <property type="entry name" value="Anth_synth/Amidotransfase"/>
</dbReference>
<sequence>MILVIDNYDSFTYNLVQYLGELGEEIIVRRNDEIDLQGIEELQPNHILLSPGPCTPNEAGITLDVIERFKGAIPIFGVCLGHQAIGQAFGGKVVRAERLMHGKTSPIHHKGESVFTGLPSPFTATRYHSLIVERSSLPACLEITAETEEGEIMGLRHKTYAVEGVQFHPESIITDHGHQILRNFLNRKTGVGV</sequence>
<evidence type="ECO:0000256" key="1">
    <source>
        <dbReference type="ARBA" id="ARBA00022962"/>
    </source>
</evidence>
<dbReference type="PRINTS" id="PR00096">
    <property type="entry name" value="GATASE"/>
</dbReference>
<dbReference type="PANTHER" id="PTHR43418">
    <property type="entry name" value="MULTIFUNCTIONAL TRYPTOPHAN BIOSYNTHESIS PROTEIN-RELATED"/>
    <property type="match status" value="1"/>
</dbReference>
<dbReference type="EMBL" id="CP034248">
    <property type="protein sequence ID" value="AZK45515.1"/>
    <property type="molecule type" value="Genomic_DNA"/>
</dbReference>
<name>A0A3Q8S9H3_9BACL</name>
<organism evidence="3 4">
    <name type="scientific">Paenibacillus lentus</name>
    <dbReference type="NCBI Taxonomy" id="1338368"/>
    <lineage>
        <taxon>Bacteria</taxon>
        <taxon>Bacillati</taxon>
        <taxon>Bacillota</taxon>
        <taxon>Bacilli</taxon>
        <taxon>Bacillales</taxon>
        <taxon>Paenibacillaceae</taxon>
        <taxon>Paenibacillus</taxon>
    </lineage>
</organism>
<protein>
    <submittedName>
        <fullName evidence="3">Aminodeoxychorismate/anthranilate synthase component II</fullName>
    </submittedName>
</protein>
<dbReference type="SUPFAM" id="SSF52317">
    <property type="entry name" value="Class I glutamine amidotransferase-like"/>
    <property type="match status" value="1"/>
</dbReference>
<dbReference type="FunFam" id="3.40.50.880:FF:000003">
    <property type="entry name" value="Anthranilate synthase component II"/>
    <property type="match status" value="1"/>
</dbReference>
<dbReference type="PRINTS" id="PR00099">
    <property type="entry name" value="CPSGATASE"/>
</dbReference>
<keyword evidence="1" id="KW-0315">Glutamine amidotransferase</keyword>
<dbReference type="NCBIfam" id="TIGR00566">
    <property type="entry name" value="trpG_papA"/>
    <property type="match status" value="1"/>
</dbReference>
<dbReference type="Gene3D" id="3.40.50.880">
    <property type="match status" value="1"/>
</dbReference>
<dbReference type="PRINTS" id="PR00097">
    <property type="entry name" value="ANTSNTHASEII"/>
</dbReference>
<dbReference type="GO" id="GO:0004049">
    <property type="term" value="F:anthranilate synthase activity"/>
    <property type="evidence" value="ECO:0007669"/>
    <property type="project" value="TreeGrafter"/>
</dbReference>
<dbReference type="RefSeq" id="WP_125081631.1">
    <property type="nucleotide sequence ID" value="NZ_CP034248.1"/>
</dbReference>
<dbReference type="OrthoDB" id="9804328at2"/>
<feature type="domain" description="Glutamine amidotransferase" evidence="2">
    <location>
        <begin position="3"/>
        <end position="185"/>
    </location>
</feature>
<dbReference type="GO" id="GO:0005829">
    <property type="term" value="C:cytosol"/>
    <property type="evidence" value="ECO:0007669"/>
    <property type="project" value="TreeGrafter"/>
</dbReference>